<gene>
    <name evidence="2" type="ORF">IPO85_20905</name>
</gene>
<proteinExistence type="predicted"/>
<sequence length="156" mass="18287">MRRIDQLLNQYGESHQNQTNKWIHWFCVPIIFFTLLGIVGLIPYPFSFLALDNWSYIVMIIAISYYFRLSIPLALGFIIVAGVMIYGNSILIQYCEFKGWNSLFIYLIVFTLAWIGQFIGHHIEGKKPSFLKDIQFLLIGPAWLLHFIYKKLGILY</sequence>
<name>A0A9D7XJP5_9BACT</name>
<dbReference type="Proteomes" id="UP000808349">
    <property type="component" value="Unassembled WGS sequence"/>
</dbReference>
<feature type="transmembrane region" description="Helical" evidence="1">
    <location>
        <begin position="22"/>
        <end position="42"/>
    </location>
</feature>
<dbReference type="GO" id="GO:0016020">
    <property type="term" value="C:membrane"/>
    <property type="evidence" value="ECO:0007669"/>
    <property type="project" value="GOC"/>
</dbReference>
<dbReference type="GO" id="GO:0046521">
    <property type="term" value="P:sphingoid catabolic process"/>
    <property type="evidence" value="ECO:0007669"/>
    <property type="project" value="TreeGrafter"/>
</dbReference>
<dbReference type="AlphaFoldDB" id="A0A9D7XJP5"/>
<keyword evidence="1" id="KW-1133">Transmembrane helix</keyword>
<accession>A0A9D7XJP5</accession>
<dbReference type="PANTHER" id="PTHR28026">
    <property type="entry name" value="DUF962 DOMAIN PROTEIN (AFU_ORTHOLOGUE AFUA_8G05310)"/>
    <property type="match status" value="1"/>
</dbReference>
<feature type="transmembrane region" description="Helical" evidence="1">
    <location>
        <begin position="129"/>
        <end position="149"/>
    </location>
</feature>
<feature type="transmembrane region" description="Helical" evidence="1">
    <location>
        <begin position="73"/>
        <end position="91"/>
    </location>
</feature>
<dbReference type="Pfam" id="PF06127">
    <property type="entry name" value="Mpo1-like"/>
    <property type="match status" value="1"/>
</dbReference>
<dbReference type="PANTHER" id="PTHR28026:SF9">
    <property type="entry name" value="2-HYDROXY-PALMITIC ACID DIOXYGENASE MPO1"/>
    <property type="match status" value="1"/>
</dbReference>
<dbReference type="EMBL" id="JADKFW010000021">
    <property type="protein sequence ID" value="MBK9719922.1"/>
    <property type="molecule type" value="Genomic_DNA"/>
</dbReference>
<evidence type="ECO:0000256" key="1">
    <source>
        <dbReference type="SAM" id="Phobius"/>
    </source>
</evidence>
<reference evidence="2 3" key="1">
    <citation type="submission" date="2020-10" db="EMBL/GenBank/DDBJ databases">
        <title>Connecting structure to function with the recovery of over 1000 high-quality activated sludge metagenome-assembled genomes encoding full-length rRNA genes using long-read sequencing.</title>
        <authorList>
            <person name="Singleton C.M."/>
            <person name="Petriglieri F."/>
            <person name="Kristensen J.M."/>
            <person name="Kirkegaard R.H."/>
            <person name="Michaelsen T.Y."/>
            <person name="Andersen M.H."/>
            <person name="Karst S.M."/>
            <person name="Dueholm M.S."/>
            <person name="Nielsen P.H."/>
            <person name="Albertsen M."/>
        </authorList>
    </citation>
    <scope>NUCLEOTIDE SEQUENCE [LARGE SCALE GENOMIC DNA]</scope>
    <source>
        <strain evidence="2">Ribe_18-Q3-R11-54_BAT3C.373</strain>
    </source>
</reference>
<evidence type="ECO:0000313" key="3">
    <source>
        <dbReference type="Proteomes" id="UP000808349"/>
    </source>
</evidence>
<protein>
    <submittedName>
        <fullName evidence="2">DUF962 domain-containing protein</fullName>
    </submittedName>
</protein>
<comment type="caution">
    <text evidence="2">The sequence shown here is derived from an EMBL/GenBank/DDBJ whole genome shotgun (WGS) entry which is preliminary data.</text>
</comment>
<keyword evidence="1" id="KW-0472">Membrane</keyword>
<organism evidence="2 3">
    <name type="scientific">Candidatus Defluviibacterium haderslevense</name>
    <dbReference type="NCBI Taxonomy" id="2981993"/>
    <lineage>
        <taxon>Bacteria</taxon>
        <taxon>Pseudomonadati</taxon>
        <taxon>Bacteroidota</taxon>
        <taxon>Saprospiria</taxon>
        <taxon>Saprospirales</taxon>
        <taxon>Saprospiraceae</taxon>
        <taxon>Candidatus Defluviibacterium</taxon>
    </lineage>
</organism>
<feature type="transmembrane region" description="Helical" evidence="1">
    <location>
        <begin position="103"/>
        <end position="123"/>
    </location>
</feature>
<evidence type="ECO:0000313" key="2">
    <source>
        <dbReference type="EMBL" id="MBK9719922.1"/>
    </source>
</evidence>
<dbReference type="InterPro" id="IPR009305">
    <property type="entry name" value="Mpo1-like"/>
</dbReference>
<keyword evidence="1" id="KW-0812">Transmembrane</keyword>